<keyword evidence="4" id="KW-0378">Hydrolase</keyword>
<dbReference type="Gene3D" id="3.60.20.40">
    <property type="match status" value="1"/>
</dbReference>
<keyword evidence="4 5" id="KW-0808">Transferase</keyword>
<comment type="catalytic activity">
    <reaction evidence="2 4">
        <text>glutathione + H2O = L-cysteinylglycine + L-glutamate</text>
        <dbReference type="Rhea" id="RHEA:28807"/>
        <dbReference type="ChEBI" id="CHEBI:15377"/>
        <dbReference type="ChEBI" id="CHEBI:29985"/>
        <dbReference type="ChEBI" id="CHEBI:57925"/>
        <dbReference type="ChEBI" id="CHEBI:61694"/>
        <dbReference type="EC" id="3.4.19.13"/>
    </reaction>
</comment>
<dbReference type="EMBL" id="JALBUU010000079">
    <property type="protein sequence ID" value="MCI0756016.1"/>
    <property type="molecule type" value="Genomic_DNA"/>
</dbReference>
<keyword evidence="4 5" id="KW-0012">Acyltransferase</keyword>
<gene>
    <name evidence="5" type="primary">ggt</name>
    <name evidence="5" type="ORF">MON41_20320</name>
</gene>
<dbReference type="Pfam" id="PF01019">
    <property type="entry name" value="G_glu_transpept"/>
    <property type="match status" value="1"/>
</dbReference>
<comment type="catalytic activity">
    <reaction evidence="3 4">
        <text>an N-terminal (5-L-glutamyl)-[peptide] + an alpha-amino acid = 5-L-glutamyl amino acid + an N-terminal L-alpha-aminoacyl-[peptide]</text>
        <dbReference type="Rhea" id="RHEA:23904"/>
        <dbReference type="Rhea" id="RHEA-COMP:9780"/>
        <dbReference type="Rhea" id="RHEA-COMP:9795"/>
        <dbReference type="ChEBI" id="CHEBI:77644"/>
        <dbReference type="ChEBI" id="CHEBI:78597"/>
        <dbReference type="ChEBI" id="CHEBI:78599"/>
        <dbReference type="ChEBI" id="CHEBI:78608"/>
        <dbReference type="EC" id="2.3.2.2"/>
    </reaction>
</comment>
<dbReference type="InterPro" id="IPR052896">
    <property type="entry name" value="GGT-like_enzyme"/>
</dbReference>
<dbReference type="GO" id="GO:0103068">
    <property type="term" value="F:leukotriene C4 gamma-glutamyl transferase activity"/>
    <property type="evidence" value="ECO:0007669"/>
    <property type="project" value="UniProtKB-EC"/>
</dbReference>
<dbReference type="Proteomes" id="UP001201985">
    <property type="component" value="Unassembled WGS sequence"/>
</dbReference>
<dbReference type="InterPro" id="IPR000101">
    <property type="entry name" value="GGT_peptidase"/>
</dbReference>
<accession>A0ABS9W9N5</accession>
<evidence type="ECO:0000256" key="3">
    <source>
        <dbReference type="ARBA" id="ARBA00047417"/>
    </source>
</evidence>
<dbReference type="EC" id="3.4.19.13" evidence="4"/>
<dbReference type="InterPro" id="IPR043138">
    <property type="entry name" value="GGT_lsub"/>
</dbReference>
<dbReference type="InterPro" id="IPR029055">
    <property type="entry name" value="Ntn_hydrolases_N"/>
</dbReference>
<dbReference type="Gene3D" id="1.10.246.130">
    <property type="match status" value="1"/>
</dbReference>
<reference evidence="5 6" key="1">
    <citation type="submission" date="2022-03" db="EMBL/GenBank/DDBJ databases">
        <title>Complete genome analysis of Roseomonas KG 17.1 : a prolific producer of plant growth promoters.</title>
        <authorList>
            <person name="Saadouli I."/>
            <person name="Najjari A."/>
            <person name="Mosbah A."/>
            <person name="Ouzari H.I."/>
        </authorList>
    </citation>
    <scope>NUCLEOTIDE SEQUENCE [LARGE SCALE GENOMIC DNA]</scope>
    <source>
        <strain evidence="5 6">KG17-1</strain>
    </source>
</reference>
<dbReference type="PANTHER" id="PTHR43881:SF1">
    <property type="entry name" value="GAMMA-GLUTAMYLTRANSPEPTIDASE (AFU_ORTHOLOGUE AFUA_4G13580)"/>
    <property type="match status" value="1"/>
</dbReference>
<keyword evidence="4" id="KW-0865">Zymogen</keyword>
<comment type="PTM">
    <text evidence="4">Cleaved by autocatalysis into a large and a small subunit.</text>
</comment>
<keyword evidence="4" id="KW-0317">Glutathione biosynthesis</keyword>
<proteinExistence type="inferred from homology"/>
<keyword evidence="6" id="KW-1185">Reference proteome</keyword>
<dbReference type="PANTHER" id="PTHR43881">
    <property type="entry name" value="GAMMA-GLUTAMYLTRANSPEPTIDASE (AFU_ORTHOLOGUE AFUA_4G13580)"/>
    <property type="match status" value="1"/>
</dbReference>
<evidence type="ECO:0000313" key="6">
    <source>
        <dbReference type="Proteomes" id="UP001201985"/>
    </source>
</evidence>
<comment type="catalytic activity">
    <reaction evidence="1 4">
        <text>an S-substituted glutathione + H2O = an S-substituted L-cysteinylglycine + L-glutamate</text>
        <dbReference type="Rhea" id="RHEA:59468"/>
        <dbReference type="ChEBI" id="CHEBI:15377"/>
        <dbReference type="ChEBI" id="CHEBI:29985"/>
        <dbReference type="ChEBI" id="CHEBI:90779"/>
        <dbReference type="ChEBI" id="CHEBI:143103"/>
        <dbReference type="EC" id="3.4.19.13"/>
    </reaction>
</comment>
<name>A0ABS9W9N5_9PROT</name>
<dbReference type="InterPro" id="IPR043137">
    <property type="entry name" value="GGT_ssub_C"/>
</dbReference>
<evidence type="ECO:0000313" key="5">
    <source>
        <dbReference type="EMBL" id="MCI0756016.1"/>
    </source>
</evidence>
<sequence length="539" mass="56627">MLDPHRRSYRPLIMGHRAAVASNHPAATEAGLAMLRAGGHAADAAAAIALALGVAEPFMSGLGGDGFYHVWDAGTGRGHVHNGSGTAPAGATSGRYPDGMPGVGPGAIATPGSLAGIASMHAAHGVLPWAELCRPAIELAQQGVPVGHTYRRFARLMRARLLADPRSSAAFLRDGEVPALGELLMQPALAETLATIAEDGAESFYRGPLARRLAAGLDEAGALVTQADLGAFEAEVQAPIRISYRGFDICQTPPNSTGFVLLQELKIVEHFDLATLGEGSAALLHLLVEAKKRAFLDRERHATDPRFAPVPLERLLSDAHAAELAAGIDQQRAAAIPLNIPAPNDGNTTYFCAIDAAGNAVSAIQSLNSPFGSGVTAGDTGVLMNNRMTCWHLDPAHSNALRPGKRVRHTMNAPMILKNGRPWALLGTPGADNQVQINLQTVVSLIDLGLDPQQIAEAPRWSSSQPGQDANWPHAGDDALTLEQGFPAETLDNLRARGHQLKIVPPLEGPCSVACIRVLDNGVRMAGSDPRRDGWAGAF</sequence>
<evidence type="ECO:0000256" key="1">
    <source>
        <dbReference type="ARBA" id="ARBA00001049"/>
    </source>
</evidence>
<comment type="similarity">
    <text evidence="4">Belongs to the gamma-glutamyltransferase family.</text>
</comment>
<comment type="subunit">
    <text evidence="4">This enzyme consists of two polypeptide chains, which are synthesized in precursor form from a single polypeptide.</text>
</comment>
<comment type="caution">
    <text evidence="5">The sequence shown here is derived from an EMBL/GenBank/DDBJ whole genome shotgun (WGS) entry which is preliminary data.</text>
</comment>
<dbReference type="RefSeq" id="WP_120008854.1">
    <property type="nucleotide sequence ID" value="NZ_JALBUU010000079.1"/>
</dbReference>
<comment type="pathway">
    <text evidence="4">Sulfur metabolism; glutathione metabolism.</text>
</comment>
<dbReference type="PRINTS" id="PR01210">
    <property type="entry name" value="GGTRANSPTASE"/>
</dbReference>
<dbReference type="SUPFAM" id="SSF56235">
    <property type="entry name" value="N-terminal nucleophile aminohydrolases (Ntn hydrolases)"/>
    <property type="match status" value="1"/>
</dbReference>
<protein>
    <recommendedName>
        <fullName evidence="4">Glutathione hydrolase proenzyme</fullName>
        <ecNumber evidence="4">2.3.2.2</ecNumber>
        <ecNumber evidence="4">3.4.19.13</ecNumber>
    </recommendedName>
    <component>
        <recommendedName>
            <fullName evidence="4">Glutathione hydrolase large chain</fullName>
        </recommendedName>
    </component>
    <component>
        <recommendedName>
            <fullName evidence="4">Glutathione hydrolase small chain</fullName>
        </recommendedName>
    </component>
</protein>
<evidence type="ECO:0000256" key="2">
    <source>
        <dbReference type="ARBA" id="ARBA00001089"/>
    </source>
</evidence>
<organism evidence="5 6">
    <name type="scientific">Teichococcus vastitatis</name>
    <dbReference type="NCBI Taxonomy" id="2307076"/>
    <lineage>
        <taxon>Bacteria</taxon>
        <taxon>Pseudomonadati</taxon>
        <taxon>Pseudomonadota</taxon>
        <taxon>Alphaproteobacteria</taxon>
        <taxon>Acetobacterales</taxon>
        <taxon>Roseomonadaceae</taxon>
        <taxon>Roseomonas</taxon>
    </lineage>
</organism>
<dbReference type="EC" id="2.3.2.2" evidence="4"/>
<dbReference type="NCBIfam" id="TIGR00066">
    <property type="entry name" value="g_glut_trans"/>
    <property type="match status" value="1"/>
</dbReference>
<evidence type="ECO:0000256" key="4">
    <source>
        <dbReference type="RuleBase" id="RU368036"/>
    </source>
</evidence>